<comment type="caution">
    <text evidence="2">The sequence shown here is derived from an EMBL/GenBank/DDBJ whole genome shotgun (WGS) entry which is preliminary data.</text>
</comment>
<sequence>MEGVDAYRLTQHLKSTVDDTKHREIERLYLSYVSDARPSNQQHVVRELQNLVGPEKLHEAVEASLSMPGQVDANGSAVRPGHTNGVNMHDREDASEYEADESESEAVSKNLKGANSSSSSSSSNAAAGNVEICEATLQAWNHCVECKRGPACKRELCKGLRPYVVHLRQKRSEGVVGVCLESCKFCNFFDTLKRRVVPHEEQMSSRKRKEAAKAKRLVQQFTGLLLAHSSERGDPIMRSLYNHVMQCVEENCNFRVEYGSCRSSRALMFHLQDCRADQTKSCELCSKLPPHVWRMKKKRRSLPKPAFVVKCIEEERKKRQRERRRQRSTNKRTAASISDSDPANAESDAATAAIGAAGSSAVAPNLSSHSASASSEAALSLHTYSESPFGTSETATRSSPSGAVMYGDNAGALPAPSHSNHLVGGEPFAPSLQNAIISTSPPPAPSLSAFGADHTDPLRQSEPIFSSSQDFEGGPVFSTANSDGAYLGEPSAPNGMSFGRRSTNGEMMPGDISMLSLADTDHMTPLGKRKPDELYLPGHFDKRGRSDR</sequence>
<feature type="compositionally biased region" description="Basic residues" evidence="1">
    <location>
        <begin position="318"/>
        <end position="330"/>
    </location>
</feature>
<feature type="region of interest" description="Disordered" evidence="1">
    <location>
        <begin position="66"/>
        <end position="124"/>
    </location>
</feature>
<evidence type="ECO:0000256" key="1">
    <source>
        <dbReference type="SAM" id="MobiDB-lite"/>
    </source>
</evidence>
<dbReference type="EMBL" id="BEYU01000053">
    <property type="protein sequence ID" value="GBG29169.1"/>
    <property type="molecule type" value="Genomic_DNA"/>
</dbReference>
<feature type="region of interest" description="Disordered" evidence="1">
    <location>
        <begin position="316"/>
        <end position="349"/>
    </location>
</feature>
<feature type="region of interest" description="Disordered" evidence="1">
    <location>
        <begin position="522"/>
        <end position="548"/>
    </location>
</feature>
<feature type="compositionally biased region" description="Polar residues" evidence="1">
    <location>
        <begin position="331"/>
        <end position="341"/>
    </location>
</feature>
<feature type="region of interest" description="Disordered" evidence="1">
    <location>
        <begin position="386"/>
        <end position="455"/>
    </location>
</feature>
<dbReference type="InParanoid" id="A0A2R5GFS7"/>
<dbReference type="Proteomes" id="UP000241890">
    <property type="component" value="Unassembled WGS sequence"/>
</dbReference>
<reference evidence="2 3" key="1">
    <citation type="submission" date="2017-12" db="EMBL/GenBank/DDBJ databases">
        <title>Sequencing, de novo assembly and annotation of complete genome of a new Thraustochytrid species, strain FCC1311.</title>
        <authorList>
            <person name="Sedici K."/>
            <person name="Godart F."/>
            <person name="Aiese Cigliano R."/>
            <person name="Sanseverino W."/>
            <person name="Barakat M."/>
            <person name="Ortet P."/>
            <person name="Marechal E."/>
            <person name="Cagnac O."/>
            <person name="Amato A."/>
        </authorList>
    </citation>
    <scope>NUCLEOTIDE SEQUENCE [LARGE SCALE GENOMIC DNA]</scope>
</reference>
<protein>
    <submittedName>
        <fullName evidence="2">Uncharacterized protein</fullName>
    </submittedName>
</protein>
<dbReference type="InterPro" id="IPR035898">
    <property type="entry name" value="TAZ_dom_sf"/>
</dbReference>
<feature type="compositionally biased region" description="Polar residues" evidence="1">
    <location>
        <begin position="386"/>
        <end position="401"/>
    </location>
</feature>
<evidence type="ECO:0000313" key="2">
    <source>
        <dbReference type="EMBL" id="GBG29169.1"/>
    </source>
</evidence>
<gene>
    <name evidence="2" type="ORF">FCC1311_053912</name>
</gene>
<feature type="compositionally biased region" description="Low complexity" evidence="1">
    <location>
        <begin position="114"/>
        <end position="124"/>
    </location>
</feature>
<name>A0A2R5GFS7_9STRA</name>
<accession>A0A2R5GFS7</accession>
<feature type="compositionally biased region" description="Basic and acidic residues" evidence="1">
    <location>
        <begin position="529"/>
        <end position="548"/>
    </location>
</feature>
<dbReference type="AlphaFoldDB" id="A0A2R5GFS7"/>
<organism evidence="2 3">
    <name type="scientific">Hondaea fermentalgiana</name>
    <dbReference type="NCBI Taxonomy" id="2315210"/>
    <lineage>
        <taxon>Eukaryota</taxon>
        <taxon>Sar</taxon>
        <taxon>Stramenopiles</taxon>
        <taxon>Bigyra</taxon>
        <taxon>Labyrinthulomycetes</taxon>
        <taxon>Thraustochytrida</taxon>
        <taxon>Thraustochytriidae</taxon>
        <taxon>Hondaea</taxon>
    </lineage>
</organism>
<evidence type="ECO:0000313" key="3">
    <source>
        <dbReference type="Proteomes" id="UP000241890"/>
    </source>
</evidence>
<feature type="compositionally biased region" description="Acidic residues" evidence="1">
    <location>
        <begin position="95"/>
        <end position="104"/>
    </location>
</feature>
<keyword evidence="3" id="KW-1185">Reference proteome</keyword>
<dbReference type="SUPFAM" id="SSF57933">
    <property type="entry name" value="TAZ domain"/>
    <property type="match status" value="1"/>
</dbReference>
<proteinExistence type="predicted"/>